<keyword evidence="10" id="KW-1185">Reference proteome</keyword>
<dbReference type="AlphaFoldDB" id="A0A9Q1DWF3"/>
<feature type="region of interest" description="Disordered" evidence="8">
    <location>
        <begin position="171"/>
        <end position="208"/>
    </location>
</feature>
<feature type="region of interest" description="Disordered" evidence="8">
    <location>
        <begin position="373"/>
        <end position="421"/>
    </location>
</feature>
<evidence type="ECO:0000256" key="7">
    <source>
        <dbReference type="ARBA" id="ARBA00023288"/>
    </source>
</evidence>
<evidence type="ECO:0000256" key="3">
    <source>
        <dbReference type="ARBA" id="ARBA00022475"/>
    </source>
</evidence>
<dbReference type="PANTHER" id="PTHR17601:SF1">
    <property type="entry name" value="RAFTLIN-2"/>
    <property type="match status" value="1"/>
</dbReference>
<comment type="subcellular location">
    <subcellularLocation>
        <location evidence="1">Cell membrane</location>
        <topology evidence="1">Lipid-anchor</topology>
    </subcellularLocation>
</comment>
<evidence type="ECO:0008006" key="11">
    <source>
        <dbReference type="Google" id="ProtNLM"/>
    </source>
</evidence>
<feature type="region of interest" description="Disordered" evidence="8">
    <location>
        <begin position="1"/>
        <end position="20"/>
    </location>
</feature>
<name>A0A9Q1DWF3_CONCO</name>
<keyword evidence="7" id="KW-0449">Lipoprotein</keyword>
<dbReference type="PANTHER" id="PTHR17601">
    <property type="entry name" value="RAFTLIN-RELATED"/>
    <property type="match status" value="1"/>
</dbReference>
<keyword evidence="5" id="KW-0472">Membrane</keyword>
<evidence type="ECO:0000256" key="5">
    <source>
        <dbReference type="ARBA" id="ARBA00023136"/>
    </source>
</evidence>
<organism evidence="9 10">
    <name type="scientific">Conger conger</name>
    <name type="common">Conger eel</name>
    <name type="synonym">Muraena conger</name>
    <dbReference type="NCBI Taxonomy" id="82655"/>
    <lineage>
        <taxon>Eukaryota</taxon>
        <taxon>Metazoa</taxon>
        <taxon>Chordata</taxon>
        <taxon>Craniata</taxon>
        <taxon>Vertebrata</taxon>
        <taxon>Euteleostomi</taxon>
        <taxon>Actinopterygii</taxon>
        <taxon>Neopterygii</taxon>
        <taxon>Teleostei</taxon>
        <taxon>Anguilliformes</taxon>
        <taxon>Congridae</taxon>
        <taxon>Conger</taxon>
    </lineage>
</organism>
<accession>A0A9Q1DWF3</accession>
<dbReference type="InterPro" id="IPR028169">
    <property type="entry name" value="Raftlin"/>
</dbReference>
<evidence type="ECO:0000256" key="1">
    <source>
        <dbReference type="ARBA" id="ARBA00004193"/>
    </source>
</evidence>
<keyword evidence="4" id="KW-0519">Myristate</keyword>
<dbReference type="EMBL" id="JAFJMO010000003">
    <property type="protein sequence ID" value="KAJ8283027.1"/>
    <property type="molecule type" value="Genomic_DNA"/>
</dbReference>
<feature type="compositionally biased region" description="Pro residues" evidence="8">
    <location>
        <begin position="189"/>
        <end position="199"/>
    </location>
</feature>
<dbReference type="OrthoDB" id="9942562at2759"/>
<evidence type="ECO:0000256" key="4">
    <source>
        <dbReference type="ARBA" id="ARBA00022707"/>
    </source>
</evidence>
<comment type="similarity">
    <text evidence="2">Belongs to the raftlin family.</text>
</comment>
<dbReference type="GO" id="GO:0005886">
    <property type="term" value="C:plasma membrane"/>
    <property type="evidence" value="ECO:0007669"/>
    <property type="project" value="UniProtKB-SubCell"/>
</dbReference>
<proteinExistence type="inferred from homology"/>
<evidence type="ECO:0000313" key="10">
    <source>
        <dbReference type="Proteomes" id="UP001152803"/>
    </source>
</evidence>
<keyword evidence="3" id="KW-1003">Cell membrane</keyword>
<sequence>MGCGLRKLEDPEDSSPGKIYSTLKRPQVETKTDTVYEYVLLDFSLEGSRPTVQCLSSLCDLPQALQPYYTQGYVLVTLHPIILSVGRTRALPFSLLYRAILGPPQGGLLLLSKQVVPMCHNVPVLRVEEWPLPGDSLTSDTVRALIDRVNSRARGGVRFVGSVLQPLGGGAHSCNGRGHSPRRGCRSPPRTPRTPPRTPPGDRDPEETGYSPDLVLLVLFHSWAPGCAPLESLTCCYHQGALSMRVSRKGQVVSALEADWLELTASYYRKGWSLVDSFVYWDTPKGEPVPRSLEGLFVYEERSPAPPANDTIVVEQWTVIEGSDVKTDYGPLLHTLAEFGWLLTCVLPTPIIRHDSEGNLATKQVVFLQRPVRGEARSQRSQTGRRTGAAALRGEMTGRSVSRGWAWPPGPRRTWQRARGG</sequence>
<gene>
    <name evidence="9" type="ORF">COCON_G00055460</name>
</gene>
<protein>
    <recommendedName>
        <fullName evidence="11">Raftlin family member 2</fullName>
    </recommendedName>
</protein>
<evidence type="ECO:0000313" key="9">
    <source>
        <dbReference type="EMBL" id="KAJ8283027.1"/>
    </source>
</evidence>
<reference evidence="9" key="1">
    <citation type="journal article" date="2023" name="Science">
        <title>Genome structures resolve the early diversification of teleost fishes.</title>
        <authorList>
            <person name="Parey E."/>
            <person name="Louis A."/>
            <person name="Montfort J."/>
            <person name="Bouchez O."/>
            <person name="Roques C."/>
            <person name="Iampietro C."/>
            <person name="Lluch J."/>
            <person name="Castinel A."/>
            <person name="Donnadieu C."/>
            <person name="Desvignes T."/>
            <person name="Floi Bucao C."/>
            <person name="Jouanno E."/>
            <person name="Wen M."/>
            <person name="Mejri S."/>
            <person name="Dirks R."/>
            <person name="Jansen H."/>
            <person name="Henkel C."/>
            <person name="Chen W.J."/>
            <person name="Zahm M."/>
            <person name="Cabau C."/>
            <person name="Klopp C."/>
            <person name="Thompson A.W."/>
            <person name="Robinson-Rechavi M."/>
            <person name="Braasch I."/>
            <person name="Lecointre G."/>
            <person name="Bobe J."/>
            <person name="Postlethwait J.H."/>
            <person name="Berthelot C."/>
            <person name="Roest Crollius H."/>
            <person name="Guiguen Y."/>
        </authorList>
    </citation>
    <scope>NUCLEOTIDE SEQUENCE</scope>
    <source>
        <strain evidence="9">Concon-B</strain>
    </source>
</reference>
<dbReference type="Proteomes" id="UP001152803">
    <property type="component" value="Unassembled WGS sequence"/>
</dbReference>
<comment type="caution">
    <text evidence="9">The sequence shown here is derived from an EMBL/GenBank/DDBJ whole genome shotgun (WGS) entry which is preliminary data.</text>
</comment>
<evidence type="ECO:0000256" key="8">
    <source>
        <dbReference type="SAM" id="MobiDB-lite"/>
    </source>
</evidence>
<evidence type="ECO:0000256" key="2">
    <source>
        <dbReference type="ARBA" id="ARBA00006390"/>
    </source>
</evidence>
<dbReference type="Pfam" id="PF15250">
    <property type="entry name" value="Raftlin"/>
    <property type="match status" value="2"/>
</dbReference>
<keyword evidence="6" id="KW-0564">Palmitate</keyword>
<evidence type="ECO:0000256" key="6">
    <source>
        <dbReference type="ARBA" id="ARBA00023139"/>
    </source>
</evidence>